<dbReference type="GO" id="GO:0003677">
    <property type="term" value="F:DNA binding"/>
    <property type="evidence" value="ECO:0007669"/>
    <property type="project" value="UniProtKB-KW"/>
</dbReference>
<evidence type="ECO:0000256" key="6">
    <source>
        <dbReference type="SAM" id="MobiDB-lite"/>
    </source>
</evidence>
<proteinExistence type="inferred from homology"/>
<name>A0A9D2I6L7_9FIRM</name>
<dbReference type="InterPro" id="IPR000524">
    <property type="entry name" value="Tscrpt_reg_HTH_GntR"/>
</dbReference>
<dbReference type="PANTHER" id="PTHR46577">
    <property type="entry name" value="HTH-TYPE TRANSCRIPTIONAL REGULATORY PROTEIN GABR"/>
    <property type="match status" value="1"/>
</dbReference>
<dbReference type="CDD" id="cd07377">
    <property type="entry name" value="WHTH_GntR"/>
    <property type="match status" value="1"/>
</dbReference>
<keyword evidence="3" id="KW-0805">Transcription regulation</keyword>
<dbReference type="Gene3D" id="3.40.640.10">
    <property type="entry name" value="Type I PLP-dependent aspartate aminotransferase-like (Major domain)"/>
    <property type="match status" value="1"/>
</dbReference>
<dbReference type="EMBL" id="DWYY01000084">
    <property type="protein sequence ID" value="HJA93037.1"/>
    <property type="molecule type" value="Genomic_DNA"/>
</dbReference>
<dbReference type="InterPro" id="IPR036388">
    <property type="entry name" value="WH-like_DNA-bd_sf"/>
</dbReference>
<keyword evidence="8" id="KW-0032">Aminotransferase</keyword>
<protein>
    <submittedName>
        <fullName evidence="8">PLP-dependent aminotransferase family protein</fullName>
    </submittedName>
</protein>
<comment type="similarity">
    <text evidence="1">In the C-terminal section; belongs to the class-I pyridoxal-phosphate-dependent aminotransferase family.</text>
</comment>
<feature type="region of interest" description="Disordered" evidence="6">
    <location>
        <begin position="93"/>
        <end position="126"/>
    </location>
</feature>
<keyword evidence="2" id="KW-0663">Pyridoxal phosphate</keyword>
<dbReference type="InterPro" id="IPR015421">
    <property type="entry name" value="PyrdxlP-dep_Trfase_major"/>
</dbReference>
<evidence type="ECO:0000256" key="4">
    <source>
        <dbReference type="ARBA" id="ARBA00023125"/>
    </source>
</evidence>
<reference evidence="8" key="2">
    <citation type="submission" date="2021-04" db="EMBL/GenBank/DDBJ databases">
        <authorList>
            <person name="Gilroy R."/>
        </authorList>
    </citation>
    <scope>NUCLEOTIDE SEQUENCE</scope>
    <source>
        <strain evidence="8">CHK179-7159</strain>
    </source>
</reference>
<dbReference type="CDD" id="cd00609">
    <property type="entry name" value="AAT_like"/>
    <property type="match status" value="1"/>
</dbReference>
<evidence type="ECO:0000256" key="1">
    <source>
        <dbReference type="ARBA" id="ARBA00005384"/>
    </source>
</evidence>
<dbReference type="InterPro" id="IPR051446">
    <property type="entry name" value="HTH_trans_reg/aminotransferase"/>
</dbReference>
<dbReference type="Proteomes" id="UP000886858">
    <property type="component" value="Unassembled WGS sequence"/>
</dbReference>
<dbReference type="SUPFAM" id="SSF46785">
    <property type="entry name" value="Winged helix' DNA-binding domain"/>
    <property type="match status" value="1"/>
</dbReference>
<reference evidence="8" key="1">
    <citation type="journal article" date="2021" name="PeerJ">
        <title>Extensive microbial diversity within the chicken gut microbiome revealed by metagenomics and culture.</title>
        <authorList>
            <person name="Gilroy R."/>
            <person name="Ravi A."/>
            <person name="Getino M."/>
            <person name="Pursley I."/>
            <person name="Horton D.L."/>
            <person name="Alikhan N.F."/>
            <person name="Baker D."/>
            <person name="Gharbi K."/>
            <person name="Hall N."/>
            <person name="Watson M."/>
            <person name="Adriaenssens E.M."/>
            <person name="Foster-Nyarko E."/>
            <person name="Jarju S."/>
            <person name="Secka A."/>
            <person name="Antonio M."/>
            <person name="Oren A."/>
            <person name="Chaudhuri R.R."/>
            <person name="La Ragione R."/>
            <person name="Hildebrand F."/>
            <person name="Pallen M.J."/>
        </authorList>
    </citation>
    <scope>NUCLEOTIDE SEQUENCE</scope>
    <source>
        <strain evidence="8">CHK179-7159</strain>
    </source>
</reference>
<evidence type="ECO:0000256" key="2">
    <source>
        <dbReference type="ARBA" id="ARBA00022898"/>
    </source>
</evidence>
<dbReference type="InterPro" id="IPR036390">
    <property type="entry name" value="WH_DNA-bd_sf"/>
</dbReference>
<dbReference type="PRINTS" id="PR00035">
    <property type="entry name" value="HTHGNTR"/>
</dbReference>
<sequence>MNDLAIHLTEGKGKHLYEQIYEYIADEIREGKLLAGEKLPSTRSLADYLQVARSTVELAYDQLQSEGYIESVPYKGYYICRVEELYRISASGDRRRDTDGKRSWRPDGEKDGREGGKASQMGGKSGRRIDIDFSPNAIDMNLFPFGTWRKITREILSGDRKELFALGEPRGDLELRRTVCRYLHSSRGVNASPEQVIVGAGNDYLLLLLQYILGRDITVAFENPSYRRAFRIFSSFAARTVPVPSDENGICVEGLLSSGANVAYVMPSRQFPTGTVMPIGRRTELLRWASSAADRYLVEDDYDSEFRYRGKPIPSLQSSDTAGRVIYIGTFSKSVAPAIRISFMVLPERLLTAYEKSCGFFSSTVSRIDQTILNEFILSGAFERHLNRMRKAYREKHDLLLECLQPLLDRFRLSGEYAGLHVLLTSRAPAREEELLEKAAACGVRIYGLKEAALAPLETSCATVLLGYGGLNMEKIREGAGRLNAAL</sequence>
<comment type="caution">
    <text evidence="8">The sequence shown here is derived from an EMBL/GenBank/DDBJ whole genome shotgun (WGS) entry which is preliminary data.</text>
</comment>
<feature type="compositionally biased region" description="Basic and acidic residues" evidence="6">
    <location>
        <begin position="93"/>
        <end position="116"/>
    </location>
</feature>
<dbReference type="PROSITE" id="PS50949">
    <property type="entry name" value="HTH_GNTR"/>
    <property type="match status" value="1"/>
</dbReference>
<keyword evidence="5" id="KW-0804">Transcription</keyword>
<dbReference type="Pfam" id="PF00155">
    <property type="entry name" value="Aminotran_1_2"/>
    <property type="match status" value="1"/>
</dbReference>
<dbReference type="Pfam" id="PF00392">
    <property type="entry name" value="GntR"/>
    <property type="match status" value="1"/>
</dbReference>
<feature type="domain" description="HTH gntR-type" evidence="7">
    <location>
        <begin position="14"/>
        <end position="82"/>
    </location>
</feature>
<organism evidence="8 9">
    <name type="scientific">Candidatus Eisenbergiella merdipullorum</name>
    <dbReference type="NCBI Taxonomy" id="2838553"/>
    <lineage>
        <taxon>Bacteria</taxon>
        <taxon>Bacillati</taxon>
        <taxon>Bacillota</taxon>
        <taxon>Clostridia</taxon>
        <taxon>Lachnospirales</taxon>
        <taxon>Lachnospiraceae</taxon>
        <taxon>Eisenbergiella</taxon>
    </lineage>
</organism>
<evidence type="ECO:0000256" key="3">
    <source>
        <dbReference type="ARBA" id="ARBA00023015"/>
    </source>
</evidence>
<accession>A0A9D2I6L7</accession>
<dbReference type="AlphaFoldDB" id="A0A9D2I6L7"/>
<evidence type="ECO:0000313" key="9">
    <source>
        <dbReference type="Proteomes" id="UP000886858"/>
    </source>
</evidence>
<dbReference type="InterPro" id="IPR004839">
    <property type="entry name" value="Aminotransferase_I/II_large"/>
</dbReference>
<evidence type="ECO:0000313" key="8">
    <source>
        <dbReference type="EMBL" id="HJA93037.1"/>
    </source>
</evidence>
<dbReference type="Gene3D" id="1.10.10.10">
    <property type="entry name" value="Winged helix-like DNA-binding domain superfamily/Winged helix DNA-binding domain"/>
    <property type="match status" value="1"/>
</dbReference>
<evidence type="ECO:0000259" key="7">
    <source>
        <dbReference type="PROSITE" id="PS50949"/>
    </source>
</evidence>
<dbReference type="SUPFAM" id="SSF53383">
    <property type="entry name" value="PLP-dependent transferases"/>
    <property type="match status" value="1"/>
</dbReference>
<gene>
    <name evidence="8" type="ORF">H9717_07965</name>
</gene>
<evidence type="ECO:0000256" key="5">
    <source>
        <dbReference type="ARBA" id="ARBA00023163"/>
    </source>
</evidence>
<dbReference type="GO" id="GO:0008483">
    <property type="term" value="F:transaminase activity"/>
    <property type="evidence" value="ECO:0007669"/>
    <property type="project" value="UniProtKB-KW"/>
</dbReference>
<dbReference type="InterPro" id="IPR015424">
    <property type="entry name" value="PyrdxlP-dep_Trfase"/>
</dbReference>
<dbReference type="SMART" id="SM00345">
    <property type="entry name" value="HTH_GNTR"/>
    <property type="match status" value="1"/>
</dbReference>
<keyword evidence="4" id="KW-0238">DNA-binding</keyword>
<dbReference type="GO" id="GO:0003700">
    <property type="term" value="F:DNA-binding transcription factor activity"/>
    <property type="evidence" value="ECO:0007669"/>
    <property type="project" value="InterPro"/>
</dbReference>
<keyword evidence="8" id="KW-0808">Transferase</keyword>
<dbReference type="GO" id="GO:0030170">
    <property type="term" value="F:pyridoxal phosphate binding"/>
    <property type="evidence" value="ECO:0007669"/>
    <property type="project" value="InterPro"/>
</dbReference>
<dbReference type="PANTHER" id="PTHR46577:SF1">
    <property type="entry name" value="HTH-TYPE TRANSCRIPTIONAL REGULATORY PROTEIN GABR"/>
    <property type="match status" value="1"/>
</dbReference>